<sequence>MTTAIGGNGTYTGRRFLDGGPRDHGCARVGAY</sequence>
<keyword evidence="2" id="KW-1185">Reference proteome</keyword>
<gene>
    <name evidence="1" type="ORF">B0H03_10713</name>
</gene>
<dbReference type="Proteomes" id="UP000245674">
    <property type="component" value="Unassembled WGS sequence"/>
</dbReference>
<reference evidence="1 2" key="1">
    <citation type="submission" date="2018-03" db="EMBL/GenBank/DDBJ databases">
        <title>Genomic Encyclopedia of Type Strains, Phase III (KMG-III): the genomes of soil and plant-associated and newly described type strains.</title>
        <authorList>
            <person name="Whitman W."/>
        </authorList>
    </citation>
    <scope>NUCLEOTIDE SEQUENCE [LARGE SCALE GENOMIC DNA]</scope>
    <source>
        <strain evidence="1 2">VKM Ac-1602</strain>
    </source>
</reference>
<evidence type="ECO:0000313" key="2">
    <source>
        <dbReference type="Proteomes" id="UP000245674"/>
    </source>
</evidence>
<proteinExistence type="predicted"/>
<organism evidence="1 2">
    <name type="scientific">Rathayibacter iranicus NCPPB 2253 = VKM Ac-1602</name>
    <dbReference type="NCBI Taxonomy" id="1328868"/>
    <lineage>
        <taxon>Bacteria</taxon>
        <taxon>Bacillati</taxon>
        <taxon>Actinomycetota</taxon>
        <taxon>Actinomycetes</taxon>
        <taxon>Micrococcales</taxon>
        <taxon>Microbacteriaceae</taxon>
        <taxon>Rathayibacter</taxon>
    </lineage>
</organism>
<evidence type="ECO:0000313" key="1">
    <source>
        <dbReference type="EMBL" id="PWJ63544.1"/>
    </source>
</evidence>
<accession>A0ABX5LBH3</accession>
<dbReference type="EMBL" id="QGDV01000007">
    <property type="protein sequence ID" value="PWJ63544.1"/>
    <property type="molecule type" value="Genomic_DNA"/>
</dbReference>
<comment type="caution">
    <text evidence="1">The sequence shown here is derived from an EMBL/GenBank/DDBJ whole genome shotgun (WGS) entry which is preliminary data.</text>
</comment>
<name>A0ABX5LBH3_9MICO</name>
<protein>
    <submittedName>
        <fullName evidence="1">Uncharacterized protein</fullName>
    </submittedName>
</protein>